<dbReference type="AlphaFoldDB" id="A0A7T8BAB2"/>
<dbReference type="GO" id="GO:0003700">
    <property type="term" value="F:DNA-binding transcription factor activity"/>
    <property type="evidence" value="ECO:0007669"/>
    <property type="project" value="TreeGrafter"/>
</dbReference>
<dbReference type="InterPro" id="IPR011990">
    <property type="entry name" value="TPR-like_helical_dom_sf"/>
</dbReference>
<feature type="compositionally biased region" description="Polar residues" evidence="2">
    <location>
        <begin position="177"/>
        <end position="194"/>
    </location>
</feature>
<gene>
    <name evidence="4" type="ORF">JFL75_06130</name>
</gene>
<dbReference type="Gene3D" id="2.60.120.10">
    <property type="entry name" value="Jelly Rolls"/>
    <property type="match status" value="1"/>
</dbReference>
<dbReference type="InterPro" id="IPR018490">
    <property type="entry name" value="cNMP-bd_dom_sf"/>
</dbReference>
<reference evidence="4" key="1">
    <citation type="submission" date="2021-01" db="EMBL/GenBank/DDBJ databases">
        <title>Description of Breznakiella homolactica.</title>
        <authorList>
            <person name="Song Y."/>
            <person name="Brune A."/>
        </authorList>
    </citation>
    <scope>NUCLEOTIDE SEQUENCE</scope>
    <source>
        <strain evidence="4">RmG30</strain>
    </source>
</reference>
<dbReference type="PROSITE" id="PS50005">
    <property type="entry name" value="TPR"/>
    <property type="match status" value="2"/>
</dbReference>
<name>A0A7T8BAB2_9SPIR</name>
<dbReference type="RefSeq" id="WP_215627793.1">
    <property type="nucleotide sequence ID" value="NZ_CP067089.2"/>
</dbReference>
<dbReference type="InterPro" id="IPR050397">
    <property type="entry name" value="Env_Response_Regulators"/>
</dbReference>
<evidence type="ECO:0000259" key="3">
    <source>
        <dbReference type="PROSITE" id="PS50042"/>
    </source>
</evidence>
<feature type="region of interest" description="Disordered" evidence="2">
    <location>
        <begin position="177"/>
        <end position="206"/>
    </location>
</feature>
<keyword evidence="5" id="KW-1185">Reference proteome</keyword>
<dbReference type="SMART" id="SM00028">
    <property type="entry name" value="TPR"/>
    <property type="match status" value="4"/>
</dbReference>
<dbReference type="InterPro" id="IPR019734">
    <property type="entry name" value="TPR_rpt"/>
</dbReference>
<evidence type="ECO:0000256" key="1">
    <source>
        <dbReference type="PROSITE-ProRule" id="PRU00339"/>
    </source>
</evidence>
<evidence type="ECO:0000313" key="5">
    <source>
        <dbReference type="Proteomes" id="UP000595917"/>
    </source>
</evidence>
<evidence type="ECO:0000313" key="4">
    <source>
        <dbReference type="EMBL" id="QQO10489.1"/>
    </source>
</evidence>
<accession>A0A7T8BAB2</accession>
<organism evidence="4 5">
    <name type="scientific">Breznakiella homolactica</name>
    <dbReference type="NCBI Taxonomy" id="2798577"/>
    <lineage>
        <taxon>Bacteria</taxon>
        <taxon>Pseudomonadati</taxon>
        <taxon>Spirochaetota</taxon>
        <taxon>Spirochaetia</taxon>
        <taxon>Spirochaetales</taxon>
        <taxon>Breznakiellaceae</taxon>
        <taxon>Breznakiella</taxon>
    </lineage>
</organism>
<feature type="domain" description="Cyclic nucleotide-binding" evidence="3">
    <location>
        <begin position="7"/>
        <end position="106"/>
    </location>
</feature>
<dbReference type="Pfam" id="PF13174">
    <property type="entry name" value="TPR_6"/>
    <property type="match status" value="1"/>
</dbReference>
<dbReference type="SMART" id="SM00100">
    <property type="entry name" value="cNMP"/>
    <property type="match status" value="1"/>
</dbReference>
<dbReference type="InterPro" id="IPR000595">
    <property type="entry name" value="cNMP-bd_dom"/>
</dbReference>
<feature type="repeat" description="TPR" evidence="1">
    <location>
        <begin position="285"/>
        <end position="318"/>
    </location>
</feature>
<dbReference type="KEGG" id="bhc:JFL75_06130"/>
<keyword evidence="1" id="KW-0802">TPR repeat</keyword>
<dbReference type="EMBL" id="CP067089">
    <property type="protein sequence ID" value="QQO10489.1"/>
    <property type="molecule type" value="Genomic_DNA"/>
</dbReference>
<protein>
    <submittedName>
        <fullName evidence="4">Cyclic nucleotide-binding domain-containing protein</fullName>
    </submittedName>
</protein>
<dbReference type="PANTHER" id="PTHR24567">
    <property type="entry name" value="CRP FAMILY TRANSCRIPTIONAL REGULATORY PROTEIN"/>
    <property type="match status" value="1"/>
</dbReference>
<dbReference type="PANTHER" id="PTHR24567:SF74">
    <property type="entry name" value="HTH-TYPE TRANSCRIPTIONAL REGULATOR ARCR"/>
    <property type="match status" value="1"/>
</dbReference>
<dbReference type="CDD" id="cd00038">
    <property type="entry name" value="CAP_ED"/>
    <property type="match status" value="1"/>
</dbReference>
<feature type="repeat" description="TPR" evidence="1">
    <location>
        <begin position="248"/>
        <end position="281"/>
    </location>
</feature>
<dbReference type="Pfam" id="PF13424">
    <property type="entry name" value="TPR_12"/>
    <property type="match status" value="1"/>
</dbReference>
<dbReference type="Proteomes" id="UP000595917">
    <property type="component" value="Chromosome"/>
</dbReference>
<evidence type="ECO:0000256" key="2">
    <source>
        <dbReference type="SAM" id="MobiDB-lite"/>
    </source>
</evidence>
<proteinExistence type="predicted"/>
<dbReference type="Pfam" id="PF00027">
    <property type="entry name" value="cNMP_binding"/>
    <property type="match status" value="1"/>
</dbReference>
<dbReference type="PROSITE" id="PS50042">
    <property type="entry name" value="CNMP_BINDING_3"/>
    <property type="match status" value="1"/>
</dbReference>
<dbReference type="Gene3D" id="1.25.40.10">
    <property type="entry name" value="Tetratricopeptide repeat domain"/>
    <property type="match status" value="1"/>
</dbReference>
<dbReference type="GO" id="GO:0005829">
    <property type="term" value="C:cytosol"/>
    <property type="evidence" value="ECO:0007669"/>
    <property type="project" value="TreeGrafter"/>
</dbReference>
<dbReference type="SUPFAM" id="SSF48452">
    <property type="entry name" value="TPR-like"/>
    <property type="match status" value="1"/>
</dbReference>
<sequence>MPKSLQYRSGSVIYFQGDTAELVYILQSGKVNLTYQDIETGQDVHDLVQPGEFFGVKSALGRYPREENAIALQDTAVVGFTSPEFEQMAMANTRIIMKMLKVFSNQMRRLHRQVSSLMEKEEENPEMGLFNVGEYYLKNKRFSQAKYVFGRYLTYYPSGRNAAQAAKNLEIAEMSLSKQGQPRGTGSMSPGTQTSSAAGGSGSSGSNMTETARAYYDAVSLISQEKYQQAYFAFKKIEDANEEPEYVAKSVYEIGRCLYLLGKYDDCIKHFTQMITKYPKHPDLGDALFFMGQSYEKKGRKDQAATFYKKILSMPGDRDTGAHMKANRALKALEA</sequence>
<dbReference type="InterPro" id="IPR014710">
    <property type="entry name" value="RmlC-like_jellyroll"/>
</dbReference>
<dbReference type="SUPFAM" id="SSF51206">
    <property type="entry name" value="cAMP-binding domain-like"/>
    <property type="match status" value="1"/>
</dbReference>